<evidence type="ECO:0000256" key="5">
    <source>
        <dbReference type="ARBA" id="ARBA00022759"/>
    </source>
</evidence>
<evidence type="ECO:0000256" key="2">
    <source>
        <dbReference type="ARBA" id="ARBA00010875"/>
    </source>
</evidence>
<dbReference type="InterPro" id="IPR023214">
    <property type="entry name" value="HAD_sf"/>
</dbReference>
<dbReference type="SUPFAM" id="SSF56784">
    <property type="entry name" value="HAD-like"/>
    <property type="match status" value="1"/>
</dbReference>
<keyword evidence="4" id="KW-0479">Metal-binding</keyword>
<dbReference type="PROSITE" id="PS01229">
    <property type="entry name" value="COF_2"/>
    <property type="match status" value="1"/>
</dbReference>
<dbReference type="InterPro" id="IPR006379">
    <property type="entry name" value="HAD-SF_hydro_IIB"/>
</dbReference>
<accession>A5B4E1</accession>
<dbReference type="GO" id="GO:0046872">
    <property type="term" value="F:metal ion binding"/>
    <property type="evidence" value="ECO:0007669"/>
    <property type="project" value="UniProtKB-KW"/>
</dbReference>
<protein>
    <submittedName>
        <fullName evidence="8">Uncharacterized protein</fullName>
    </submittedName>
</protein>
<dbReference type="InterPro" id="IPR020549">
    <property type="entry name" value="YbeY_CS"/>
</dbReference>
<name>A5B4E1_VITVI</name>
<dbReference type="Gene3D" id="3.40.390.30">
    <property type="entry name" value="Metalloproteases ('zincins'), catalytic domain"/>
    <property type="match status" value="1"/>
</dbReference>
<gene>
    <name evidence="8" type="ORF">VITISV_042331</name>
</gene>
<evidence type="ECO:0000313" key="8">
    <source>
        <dbReference type="EMBL" id="CAN80775.1"/>
    </source>
</evidence>
<evidence type="ECO:0000256" key="3">
    <source>
        <dbReference type="ARBA" id="ARBA00022722"/>
    </source>
</evidence>
<dbReference type="InterPro" id="IPR023091">
    <property type="entry name" value="MetalPrtase_cat_dom_sf_prd"/>
</dbReference>
<comment type="similarity">
    <text evidence="2">Belongs to the endoribonuclease YbeY family.</text>
</comment>
<dbReference type="HAMAP" id="MF_00009">
    <property type="entry name" value="Endoribonucl_YbeY"/>
    <property type="match status" value="1"/>
</dbReference>
<dbReference type="GO" id="GO:0006364">
    <property type="term" value="P:rRNA processing"/>
    <property type="evidence" value="ECO:0007669"/>
    <property type="project" value="InterPro"/>
</dbReference>
<dbReference type="NCBIfam" id="TIGR01484">
    <property type="entry name" value="HAD-SF-IIB"/>
    <property type="match status" value="1"/>
</dbReference>
<dbReference type="InterPro" id="IPR036412">
    <property type="entry name" value="HAD-like_sf"/>
</dbReference>
<dbReference type="GO" id="GO:0004519">
    <property type="term" value="F:endonuclease activity"/>
    <property type="evidence" value="ECO:0007669"/>
    <property type="project" value="UniProtKB-KW"/>
</dbReference>
<dbReference type="PANTHER" id="PTHR46986:SF1">
    <property type="entry name" value="ENDORIBONUCLEASE YBEY, CHLOROPLASTIC"/>
    <property type="match status" value="1"/>
</dbReference>
<proteinExistence type="inferred from homology"/>
<evidence type="ECO:0000256" key="4">
    <source>
        <dbReference type="ARBA" id="ARBA00022723"/>
    </source>
</evidence>
<evidence type="ECO:0000256" key="7">
    <source>
        <dbReference type="ARBA" id="ARBA00022833"/>
    </source>
</evidence>
<dbReference type="NCBIfam" id="TIGR00099">
    <property type="entry name" value="Cof-subfamily"/>
    <property type="match status" value="1"/>
</dbReference>
<dbReference type="Gene3D" id="3.40.50.1000">
    <property type="entry name" value="HAD superfamily/HAD-like"/>
    <property type="match status" value="1"/>
</dbReference>
<evidence type="ECO:0000256" key="6">
    <source>
        <dbReference type="ARBA" id="ARBA00022801"/>
    </source>
</evidence>
<dbReference type="CDD" id="cd07516">
    <property type="entry name" value="HAD_Pase"/>
    <property type="match status" value="1"/>
</dbReference>
<dbReference type="Gene3D" id="3.30.1240.10">
    <property type="match status" value="1"/>
</dbReference>
<sequence>MARVLSHASPLPCPSPPSAAFVSNLSFSHSSIPFQISSPSPKSSIFGAAFRLVCRENERFSKRFGRILASQRGYRKLRRRPAKSKAKELELGVKICIEEELPDDPEILNIAEMLRLDVPIAMKLAFEGLKDSEYKTRDTTISDLGGFENVELSVLLCNDEFIRKLNKEWRDEDHATDLMLGDIVISVETAARQAEERGHTLLDEIRILMVHGLLHLLGFDHEISDEAEVEMEKEEELLLKSLGWKGKGLIQSAYDAETDGNSHTENSDGTMLNSKSQITATTAKALKEALSRGVKVVVATGKARPAVITALKAVDLVGKDGVISEFSPGVFIQGLLVYGRQGRKIFKRNLDPDVCREAFHYSCKSEVPLVAFSEDRLLTLFDHPLVESLHTVYHEPKAEIMPSVEHLLAIAEIQKVLFLDTAEGVTTALRPYWSEAVGGRANVVQSQADMLEIVPPGTSKGSGVRMLLDHLNVPAQEVMAIGDGENDIEMLELASLGIALSNGSEKTKAVANVIGPSNDEDGVADAIYRYAF</sequence>
<dbReference type="ExpressionAtlas" id="A5B4E1">
    <property type="expression patterns" value="baseline and differential"/>
</dbReference>
<keyword evidence="7" id="KW-0862">Zinc</keyword>
<dbReference type="Pfam" id="PF08282">
    <property type="entry name" value="Hydrolase_3"/>
    <property type="match status" value="1"/>
</dbReference>
<organism evidence="8">
    <name type="scientific">Vitis vinifera</name>
    <name type="common">Grape</name>
    <dbReference type="NCBI Taxonomy" id="29760"/>
    <lineage>
        <taxon>Eukaryota</taxon>
        <taxon>Viridiplantae</taxon>
        <taxon>Streptophyta</taxon>
        <taxon>Embryophyta</taxon>
        <taxon>Tracheophyta</taxon>
        <taxon>Spermatophyta</taxon>
        <taxon>Magnoliopsida</taxon>
        <taxon>eudicotyledons</taxon>
        <taxon>Gunneridae</taxon>
        <taxon>Pentapetalae</taxon>
        <taxon>rosids</taxon>
        <taxon>Vitales</taxon>
        <taxon>Vitaceae</taxon>
        <taxon>Viteae</taxon>
        <taxon>Vitis</taxon>
    </lineage>
</organism>
<dbReference type="PANTHER" id="PTHR46986">
    <property type="entry name" value="ENDORIBONUCLEASE YBEY, CHLOROPLASTIC"/>
    <property type="match status" value="1"/>
</dbReference>
<dbReference type="PROSITE" id="PS01306">
    <property type="entry name" value="UPF0054"/>
    <property type="match status" value="1"/>
</dbReference>
<reference evidence="8" key="1">
    <citation type="journal article" date="2007" name="PLoS ONE">
        <title>The first genome sequence of an elite grapevine cultivar (Pinot noir Vitis vinifera L.): coping with a highly heterozygous genome.</title>
        <authorList>
            <person name="Velasco R."/>
            <person name="Zharkikh A."/>
            <person name="Troggio M."/>
            <person name="Cartwright D.A."/>
            <person name="Cestaro A."/>
            <person name="Pruss D."/>
            <person name="Pindo M."/>
            <person name="FitzGerald L.M."/>
            <person name="Vezzulli S."/>
            <person name="Reid J."/>
            <person name="Malacarne G."/>
            <person name="Iliev D."/>
            <person name="Coppola G."/>
            <person name="Wardell B."/>
            <person name="Micheletti D."/>
            <person name="Macalma T."/>
            <person name="Facci M."/>
            <person name="Mitchell J.T."/>
            <person name="Perazzolli M."/>
            <person name="Eldredge G."/>
            <person name="Gatto P."/>
            <person name="Oyzerski R."/>
            <person name="Moretto M."/>
            <person name="Gutin N."/>
            <person name="Stefanini M."/>
            <person name="Chen Y."/>
            <person name="Segala C."/>
            <person name="Davenport C."/>
            <person name="Dematte L."/>
            <person name="Mraz A."/>
            <person name="Battilana J."/>
            <person name="Stormo K."/>
            <person name="Costa F."/>
            <person name="Tao Q."/>
            <person name="Si-Ammour A."/>
            <person name="Harkins T."/>
            <person name="Lackey A."/>
            <person name="Perbost C."/>
            <person name="Taillon B."/>
            <person name="Stella A."/>
            <person name="Solovyev V."/>
            <person name="Fawcett J.A."/>
            <person name="Sterck L."/>
            <person name="Vandepoele K."/>
            <person name="Grando S.M."/>
            <person name="Toppo S."/>
            <person name="Moser C."/>
            <person name="Lanchbury J."/>
            <person name="Bogden R."/>
            <person name="Skolnick M."/>
            <person name="Sgaramella V."/>
            <person name="Bhatnagar S.K."/>
            <person name="Fontana P."/>
            <person name="Gutin A."/>
            <person name="Van de Peer Y."/>
            <person name="Salamini F."/>
            <person name="Viola R."/>
        </authorList>
    </citation>
    <scope>NUCLEOTIDE SEQUENCE</scope>
</reference>
<dbReference type="GO" id="GO:0004222">
    <property type="term" value="F:metalloendopeptidase activity"/>
    <property type="evidence" value="ECO:0007669"/>
    <property type="project" value="InterPro"/>
</dbReference>
<keyword evidence="6" id="KW-0378">Hydrolase</keyword>
<keyword evidence="3" id="KW-0540">Nuclease</keyword>
<evidence type="ECO:0000256" key="1">
    <source>
        <dbReference type="ARBA" id="ARBA00001947"/>
    </source>
</evidence>
<dbReference type="NCBIfam" id="TIGR00043">
    <property type="entry name" value="rRNA maturation RNase YbeY"/>
    <property type="match status" value="1"/>
</dbReference>
<dbReference type="InterPro" id="IPR002036">
    <property type="entry name" value="YbeY"/>
</dbReference>
<dbReference type="EMBL" id="AM446172">
    <property type="protein sequence ID" value="CAN80775.1"/>
    <property type="molecule type" value="Genomic_DNA"/>
</dbReference>
<comment type="cofactor">
    <cofactor evidence="1">
        <name>Zn(2+)</name>
        <dbReference type="ChEBI" id="CHEBI:29105"/>
    </cofactor>
</comment>
<dbReference type="AlphaFoldDB" id="A5B4E1"/>
<dbReference type="Pfam" id="PF02130">
    <property type="entry name" value="YbeY"/>
    <property type="match status" value="1"/>
</dbReference>
<dbReference type="InterPro" id="IPR000150">
    <property type="entry name" value="Cof"/>
</dbReference>
<keyword evidence="5" id="KW-0255">Endonuclease</keyword>
<dbReference type="SUPFAM" id="SSF55486">
    <property type="entry name" value="Metalloproteases ('zincins'), catalytic domain"/>
    <property type="match status" value="1"/>
</dbReference>